<evidence type="ECO:0000313" key="3">
    <source>
        <dbReference type="Proteomes" id="UP001232148"/>
    </source>
</evidence>
<gene>
    <name evidence="2" type="ORF">LX32DRAFT_605736</name>
</gene>
<feature type="transmembrane region" description="Helical" evidence="1">
    <location>
        <begin position="21"/>
        <end position="39"/>
    </location>
</feature>
<sequence length="55" mass="5819">ETTNLPGNPAYNASRTAVMDLFGHLLFSTVYFLVPGWAFTEVSGSKPGAEKSVAA</sequence>
<dbReference type="Proteomes" id="UP001232148">
    <property type="component" value="Unassembled WGS sequence"/>
</dbReference>
<keyword evidence="3" id="KW-1185">Reference proteome</keyword>
<keyword evidence="1" id="KW-1133">Transmembrane helix</keyword>
<comment type="caution">
    <text evidence="2">The sequence shown here is derived from an EMBL/GenBank/DDBJ whole genome shotgun (WGS) entry which is preliminary data.</text>
</comment>
<keyword evidence="1" id="KW-0812">Transmembrane</keyword>
<evidence type="ECO:0000256" key="1">
    <source>
        <dbReference type="SAM" id="Phobius"/>
    </source>
</evidence>
<feature type="non-terminal residue" evidence="2">
    <location>
        <position position="1"/>
    </location>
</feature>
<protein>
    <submittedName>
        <fullName evidence="2">Uncharacterized protein</fullName>
    </submittedName>
</protein>
<accession>A0AAD9H2X2</accession>
<dbReference type="AlphaFoldDB" id="A0AAD9H2X2"/>
<dbReference type="EMBL" id="MU843161">
    <property type="protein sequence ID" value="KAK2020882.1"/>
    <property type="molecule type" value="Genomic_DNA"/>
</dbReference>
<name>A0AAD9H2X2_9PEZI</name>
<reference evidence="2" key="1">
    <citation type="submission" date="2021-06" db="EMBL/GenBank/DDBJ databases">
        <title>Comparative genomics, transcriptomics and evolutionary studies reveal genomic signatures of adaptation to plant cell wall in hemibiotrophic fungi.</title>
        <authorList>
            <consortium name="DOE Joint Genome Institute"/>
            <person name="Baroncelli R."/>
            <person name="Diaz J.F."/>
            <person name="Benocci T."/>
            <person name="Peng M."/>
            <person name="Battaglia E."/>
            <person name="Haridas S."/>
            <person name="Andreopoulos W."/>
            <person name="Labutti K."/>
            <person name="Pangilinan J."/>
            <person name="Floch G.L."/>
            <person name="Makela M.R."/>
            <person name="Henrissat B."/>
            <person name="Grigoriev I.V."/>
            <person name="Crouch J.A."/>
            <person name="De Vries R.P."/>
            <person name="Sukno S.A."/>
            <person name="Thon M.R."/>
        </authorList>
    </citation>
    <scope>NUCLEOTIDE SEQUENCE</scope>
    <source>
        <strain evidence="2">MAFF235873</strain>
    </source>
</reference>
<keyword evidence="1" id="KW-0472">Membrane</keyword>
<organism evidence="2 3">
    <name type="scientific">Colletotrichum zoysiae</name>
    <dbReference type="NCBI Taxonomy" id="1216348"/>
    <lineage>
        <taxon>Eukaryota</taxon>
        <taxon>Fungi</taxon>
        <taxon>Dikarya</taxon>
        <taxon>Ascomycota</taxon>
        <taxon>Pezizomycotina</taxon>
        <taxon>Sordariomycetes</taxon>
        <taxon>Hypocreomycetidae</taxon>
        <taxon>Glomerellales</taxon>
        <taxon>Glomerellaceae</taxon>
        <taxon>Colletotrichum</taxon>
        <taxon>Colletotrichum graminicola species complex</taxon>
    </lineage>
</organism>
<proteinExistence type="predicted"/>
<evidence type="ECO:0000313" key="2">
    <source>
        <dbReference type="EMBL" id="KAK2020882.1"/>
    </source>
</evidence>